<dbReference type="Gene3D" id="1.10.10.10">
    <property type="entry name" value="Winged helix-like DNA-binding domain superfamily/Winged helix DNA-binding domain"/>
    <property type="match status" value="1"/>
</dbReference>
<dbReference type="EMBL" id="JAPNUD010000195">
    <property type="protein sequence ID" value="MDA0646420.1"/>
    <property type="molecule type" value="Genomic_DNA"/>
</dbReference>
<keyword evidence="1" id="KW-0238">DNA-binding</keyword>
<evidence type="ECO:0000259" key="2">
    <source>
        <dbReference type="SMART" id="SM00862"/>
    </source>
</evidence>
<dbReference type="SMART" id="SM00862">
    <property type="entry name" value="Trans_reg_C"/>
    <property type="match status" value="1"/>
</dbReference>
<gene>
    <name evidence="3" type="ORF">OUY24_37825</name>
</gene>
<evidence type="ECO:0000313" key="4">
    <source>
        <dbReference type="Proteomes" id="UP001212498"/>
    </source>
</evidence>
<proteinExistence type="predicted"/>
<dbReference type="InterPro" id="IPR036388">
    <property type="entry name" value="WH-like_DNA-bd_sf"/>
</dbReference>
<reference evidence="3 4" key="1">
    <citation type="submission" date="2022-11" db="EMBL/GenBank/DDBJ databases">
        <title>Nonomuraea corallina sp. nov., a new species of the genus Nonomuraea isolated from sea side sediment in Thai sea.</title>
        <authorList>
            <person name="Ngamcharungchit C."/>
            <person name="Matsumoto A."/>
            <person name="Suriyachadkun C."/>
            <person name="Panbangred W."/>
            <person name="Inahashi Y."/>
            <person name="Intra B."/>
        </authorList>
    </citation>
    <scope>NUCLEOTIDE SEQUENCE [LARGE SCALE GENOMIC DNA]</scope>
    <source>
        <strain evidence="3 4">DSM 43553</strain>
    </source>
</reference>
<evidence type="ECO:0000256" key="1">
    <source>
        <dbReference type="ARBA" id="ARBA00023125"/>
    </source>
</evidence>
<dbReference type="PANTHER" id="PTHR35807:SF1">
    <property type="entry name" value="TRANSCRIPTIONAL REGULATOR REDD"/>
    <property type="match status" value="1"/>
</dbReference>
<keyword evidence="4" id="KW-1185">Reference proteome</keyword>
<feature type="domain" description="OmpR/PhoB-type" evidence="2">
    <location>
        <begin position="12"/>
        <end position="82"/>
    </location>
</feature>
<dbReference type="InterPro" id="IPR051677">
    <property type="entry name" value="AfsR-DnrI-RedD_regulator"/>
</dbReference>
<evidence type="ECO:0000313" key="3">
    <source>
        <dbReference type="EMBL" id="MDA0646420.1"/>
    </source>
</evidence>
<dbReference type="InterPro" id="IPR016032">
    <property type="entry name" value="Sig_transdc_resp-reg_C-effctor"/>
</dbReference>
<protein>
    <submittedName>
        <fullName evidence="3">AfsR/SARP family transcriptional regulator</fullName>
    </submittedName>
</protein>
<name>A0ABT4TAF5_9ACTN</name>
<organism evidence="3 4">
    <name type="scientific">Nonomuraea ferruginea</name>
    <dbReference type="NCBI Taxonomy" id="46174"/>
    <lineage>
        <taxon>Bacteria</taxon>
        <taxon>Bacillati</taxon>
        <taxon>Actinomycetota</taxon>
        <taxon>Actinomycetes</taxon>
        <taxon>Streptosporangiales</taxon>
        <taxon>Streptosporangiaceae</taxon>
        <taxon>Nonomuraea</taxon>
    </lineage>
</organism>
<dbReference type="SUPFAM" id="SSF46894">
    <property type="entry name" value="C-terminal effector domain of the bipartite response regulators"/>
    <property type="match status" value="1"/>
</dbReference>
<dbReference type="RefSeq" id="WP_416276728.1">
    <property type="nucleotide sequence ID" value="NZ_JAPNUD010000195.1"/>
</dbReference>
<feature type="non-terminal residue" evidence="3">
    <location>
        <position position="117"/>
    </location>
</feature>
<dbReference type="PANTHER" id="PTHR35807">
    <property type="entry name" value="TRANSCRIPTIONAL REGULATOR REDD-RELATED"/>
    <property type="match status" value="1"/>
</dbReference>
<comment type="caution">
    <text evidence="3">The sequence shown here is derived from an EMBL/GenBank/DDBJ whole genome shotgun (WGS) entry which is preliminary data.</text>
</comment>
<dbReference type="InterPro" id="IPR001867">
    <property type="entry name" value="OmpR/PhoB-type_DNA-bd"/>
</dbReference>
<dbReference type="Proteomes" id="UP001212498">
    <property type="component" value="Unassembled WGS sequence"/>
</dbReference>
<accession>A0ABT4TAF5</accession>
<sequence length="117" mass="12374">MLTLLDGVRWQGTRVAGERAQTLLAVLALHGRAGAGDERLVEELWPDGPPANPTKALQVVVSRTRAATSADAVVRTARGYRLGVPDEQVDALLLGALVERARKALAEGDVAEARRGA</sequence>